<dbReference type="Proteomes" id="UP000324800">
    <property type="component" value="Unassembled WGS sequence"/>
</dbReference>
<proteinExistence type="predicted"/>
<evidence type="ECO:0000313" key="2">
    <source>
        <dbReference type="Proteomes" id="UP000324800"/>
    </source>
</evidence>
<accession>A0A5J4UTB4</accession>
<sequence length="432" mass="49302">MLGVTSLIANTNVLLRCREIEPDIAEIGDNNWIQFVNEAHGFWNFEAQAEAIRPTLSNQLQFIAITVSNVNDLIKMMEDLAQNMKSVVIEQCDRIREKGFNGFELPNKEGQFNERSGYNKYAPDASVHQAQIASFAANFSRFFSELERKYDPRNPSCKGMSKQQLRIVKFQFITQILGENTEKNFGALQKTAQSLHEYITEYLAAKVVVADVCELILPKKEKIIRIGEKDKNKEKGSLGLFVPTVSEARFEDVALNAMNAELREVLVNFNENDNGSRVVFLGKAYLLSLRVFDHVIFGKPNSKRKISQRDVELLMKDLDQLKSLFMNLIKEKKLYKFSPDEQSTLISQIAHNQQPFLQAIPIMNIPTKELISKLEKQKKSILGSAKKQQRGYEEDEGGSELFKYVGDVRIRAILVLRAMFDKDDEAAKFTKI</sequence>
<protein>
    <submittedName>
        <fullName evidence="1">Uncharacterized protein</fullName>
    </submittedName>
</protein>
<dbReference type="AlphaFoldDB" id="A0A5J4UTB4"/>
<evidence type="ECO:0000313" key="1">
    <source>
        <dbReference type="EMBL" id="KAA6373201.1"/>
    </source>
</evidence>
<dbReference type="EMBL" id="SNRW01012939">
    <property type="protein sequence ID" value="KAA6373201.1"/>
    <property type="molecule type" value="Genomic_DNA"/>
</dbReference>
<name>A0A5J4UTB4_9EUKA</name>
<organism evidence="1 2">
    <name type="scientific">Streblomastix strix</name>
    <dbReference type="NCBI Taxonomy" id="222440"/>
    <lineage>
        <taxon>Eukaryota</taxon>
        <taxon>Metamonada</taxon>
        <taxon>Preaxostyla</taxon>
        <taxon>Oxymonadida</taxon>
        <taxon>Streblomastigidae</taxon>
        <taxon>Streblomastix</taxon>
    </lineage>
</organism>
<comment type="caution">
    <text evidence="1">The sequence shown here is derived from an EMBL/GenBank/DDBJ whole genome shotgun (WGS) entry which is preliminary data.</text>
</comment>
<gene>
    <name evidence="1" type="ORF">EZS28_031273</name>
</gene>
<reference evidence="1 2" key="1">
    <citation type="submission" date="2019-03" db="EMBL/GenBank/DDBJ databases">
        <title>Single cell metagenomics reveals metabolic interactions within the superorganism composed of flagellate Streblomastix strix and complex community of Bacteroidetes bacteria on its surface.</title>
        <authorList>
            <person name="Treitli S.C."/>
            <person name="Kolisko M."/>
            <person name="Husnik F."/>
            <person name="Keeling P."/>
            <person name="Hampl V."/>
        </authorList>
    </citation>
    <scope>NUCLEOTIDE SEQUENCE [LARGE SCALE GENOMIC DNA]</scope>
    <source>
        <strain evidence="1">ST1C</strain>
    </source>
</reference>